<dbReference type="InterPro" id="IPR036388">
    <property type="entry name" value="WH-like_DNA-bd_sf"/>
</dbReference>
<dbReference type="PRINTS" id="PR00039">
    <property type="entry name" value="HTHLYSR"/>
</dbReference>
<dbReference type="GeneID" id="95619006"/>
<comment type="similarity">
    <text evidence="1">Belongs to the LysR transcriptional regulatory family.</text>
</comment>
<dbReference type="PROSITE" id="PS51257">
    <property type="entry name" value="PROKAR_LIPOPROTEIN"/>
    <property type="match status" value="1"/>
</dbReference>
<evidence type="ECO:0000256" key="2">
    <source>
        <dbReference type="ARBA" id="ARBA00023015"/>
    </source>
</evidence>
<dbReference type="RefSeq" id="WP_159264495.1">
    <property type="nucleotide sequence ID" value="NZ_CP041351.1"/>
</dbReference>
<dbReference type="PROSITE" id="PS50931">
    <property type="entry name" value="HTH_LYSR"/>
    <property type="match status" value="1"/>
</dbReference>
<dbReference type="InterPro" id="IPR050176">
    <property type="entry name" value="LTTR"/>
</dbReference>
<evidence type="ECO:0000313" key="6">
    <source>
        <dbReference type="EMBL" id="QHC37659.1"/>
    </source>
</evidence>
<dbReference type="GO" id="GO:0003677">
    <property type="term" value="F:DNA binding"/>
    <property type="evidence" value="ECO:0007669"/>
    <property type="project" value="UniProtKB-KW"/>
</dbReference>
<dbReference type="GO" id="GO:0003700">
    <property type="term" value="F:DNA-binding transcription factor activity"/>
    <property type="evidence" value="ECO:0007669"/>
    <property type="project" value="InterPro"/>
</dbReference>
<reference evidence="6 7" key="1">
    <citation type="journal article" date="2020" name="Carbohydr. Polym.">
        <title>Characterization and optimization of production of bacterial cellulose from strain CGMCC 17276 based on whole-genome analysis.</title>
        <authorList>
            <person name="Lu T."/>
            <person name="Gao H."/>
            <person name="Liao B."/>
            <person name="Wu J."/>
            <person name="Zhang W."/>
            <person name="Huang J."/>
            <person name="Liu M."/>
            <person name="Huang J."/>
            <person name="Chang Z."/>
            <person name="Jin M."/>
            <person name="Yi Z."/>
            <person name="Jiang D."/>
        </authorList>
    </citation>
    <scope>NUCLEOTIDE SEQUENCE [LARGE SCALE GENOMIC DNA]</scope>
    <source>
        <strain evidence="6 7">CGMCC 17276</strain>
        <plasmid evidence="7">pc</plasmid>
    </source>
</reference>
<feature type="domain" description="HTH lysR-type" evidence="5">
    <location>
        <begin position="11"/>
        <end position="68"/>
    </location>
</feature>
<dbReference type="OrthoDB" id="9806538at2"/>
<dbReference type="Pfam" id="PF00126">
    <property type="entry name" value="HTH_1"/>
    <property type="match status" value="1"/>
</dbReference>
<dbReference type="PANTHER" id="PTHR30579:SF7">
    <property type="entry name" value="HTH-TYPE TRANSCRIPTIONAL REGULATOR LRHA-RELATED"/>
    <property type="match status" value="1"/>
</dbReference>
<keyword evidence="2" id="KW-0805">Transcription regulation</keyword>
<dbReference type="EMBL" id="CP041351">
    <property type="protein sequence ID" value="QHC37659.1"/>
    <property type="molecule type" value="Genomic_DNA"/>
</dbReference>
<geneLocation type="plasmid" evidence="7">
    <name>pc</name>
</geneLocation>
<dbReference type="AlphaFoldDB" id="A0A857FVA2"/>
<dbReference type="Gene3D" id="1.10.10.10">
    <property type="entry name" value="Winged helix-like DNA-binding domain superfamily/Winged helix DNA-binding domain"/>
    <property type="match status" value="1"/>
</dbReference>
<dbReference type="Proteomes" id="UP000464674">
    <property type="component" value="Plasmid pC"/>
</dbReference>
<proteinExistence type="inferred from homology"/>
<evidence type="ECO:0000313" key="7">
    <source>
        <dbReference type="Proteomes" id="UP000464674"/>
    </source>
</evidence>
<accession>A0A857FVA2</accession>
<keyword evidence="4" id="KW-0804">Transcription</keyword>
<evidence type="ECO:0000259" key="5">
    <source>
        <dbReference type="PROSITE" id="PS50931"/>
    </source>
</evidence>
<evidence type="ECO:0000256" key="4">
    <source>
        <dbReference type="ARBA" id="ARBA00023163"/>
    </source>
</evidence>
<gene>
    <name evidence="6" type="ORF">FMA36_19095</name>
</gene>
<dbReference type="PANTHER" id="PTHR30579">
    <property type="entry name" value="TRANSCRIPTIONAL REGULATOR"/>
    <property type="match status" value="1"/>
</dbReference>
<dbReference type="SUPFAM" id="SSF46785">
    <property type="entry name" value="Winged helix' DNA-binding domain"/>
    <property type="match status" value="1"/>
</dbReference>
<name>A0A857FVA2_KOMXY</name>
<dbReference type="SUPFAM" id="SSF53850">
    <property type="entry name" value="Periplasmic binding protein-like II"/>
    <property type="match status" value="1"/>
</dbReference>
<dbReference type="Gene3D" id="3.40.190.10">
    <property type="entry name" value="Periplasmic binding protein-like II"/>
    <property type="match status" value="2"/>
</dbReference>
<keyword evidence="6" id="KW-0614">Plasmid</keyword>
<dbReference type="InterPro" id="IPR005119">
    <property type="entry name" value="LysR_subst-bd"/>
</dbReference>
<dbReference type="InterPro" id="IPR036390">
    <property type="entry name" value="WH_DNA-bd_sf"/>
</dbReference>
<organism evidence="6 7">
    <name type="scientific">Komagataeibacter xylinus</name>
    <name type="common">Gluconacetobacter xylinus</name>
    <dbReference type="NCBI Taxonomy" id="28448"/>
    <lineage>
        <taxon>Bacteria</taxon>
        <taxon>Pseudomonadati</taxon>
        <taxon>Pseudomonadota</taxon>
        <taxon>Alphaproteobacteria</taxon>
        <taxon>Acetobacterales</taxon>
        <taxon>Acetobacteraceae</taxon>
        <taxon>Komagataeibacter</taxon>
    </lineage>
</organism>
<evidence type="ECO:0000256" key="1">
    <source>
        <dbReference type="ARBA" id="ARBA00009437"/>
    </source>
</evidence>
<dbReference type="Pfam" id="PF03466">
    <property type="entry name" value="LysR_substrate"/>
    <property type="match status" value="1"/>
</dbReference>
<sequence length="290" mass="31742">MNVFRSGVATFDLQLLQTFVTVVSCESFTAAAKELCQTQSTISQQVRRLETRLGKPLFDRTTRSVVLTAEGFLLLDYARAVLALAQEAYEKINSGRLTGRIKIAASDDLATHRLPSLLRRFRRLHPEVAIEIEVGLTEIMLGELYAQNFDLVLGKRMLGSTHGEAFGEDHLVWVGDLGERSVVDRRSLPLALFPDGCLYRRAAIKALQDSNLPWEVVCTSPSLAAIHAAVQAGIAISPLAKGLIGDLPIMNSSELPALPIIEFAVFLQAKEQVSQPAAIFRDLLCAESSP</sequence>
<protein>
    <submittedName>
        <fullName evidence="6">LysR family transcriptional regulator</fullName>
    </submittedName>
</protein>
<evidence type="ECO:0000256" key="3">
    <source>
        <dbReference type="ARBA" id="ARBA00023125"/>
    </source>
</evidence>
<dbReference type="InterPro" id="IPR000847">
    <property type="entry name" value="LysR_HTH_N"/>
</dbReference>
<dbReference type="FunFam" id="1.10.10.10:FF:000001">
    <property type="entry name" value="LysR family transcriptional regulator"/>
    <property type="match status" value="1"/>
</dbReference>
<keyword evidence="3" id="KW-0238">DNA-binding</keyword>